<keyword evidence="3" id="KW-1185">Reference proteome</keyword>
<sequence length="125" mass="14325">MKVLLSIKPEYVNKILAGEKIFEFRRKLFKRDDVDTIVIYSSAPVQRVVAEASIDAILTDTPERLWHDTHECGGISYDKYKNYFHDTDAAYAIKFKQVTPLEAPALLNEYAPQISRPPQSFAYIA</sequence>
<proteinExistence type="predicted"/>
<dbReference type="SUPFAM" id="SSF88697">
    <property type="entry name" value="PUA domain-like"/>
    <property type="match status" value="1"/>
</dbReference>
<evidence type="ECO:0000313" key="2">
    <source>
        <dbReference type="EMBL" id="MFD0705613.1"/>
    </source>
</evidence>
<comment type="caution">
    <text evidence="2">The sequence shown here is derived from an EMBL/GenBank/DDBJ whole genome shotgun (WGS) entry which is preliminary data.</text>
</comment>
<accession>A0ABW2Y9W0</accession>
<dbReference type="InterPro" id="IPR007374">
    <property type="entry name" value="ASCH_domain"/>
</dbReference>
<gene>
    <name evidence="2" type="ORF">ACFQY8_07645</name>
</gene>
<reference evidence="3" key="1">
    <citation type="journal article" date="2019" name="Int. J. Syst. Evol. Microbiol.">
        <title>The Global Catalogue of Microorganisms (GCM) 10K type strain sequencing project: providing services to taxonomists for standard genome sequencing and annotation.</title>
        <authorList>
            <consortium name="The Broad Institute Genomics Platform"/>
            <consortium name="The Broad Institute Genome Sequencing Center for Infectious Disease"/>
            <person name="Wu L."/>
            <person name="Ma J."/>
        </authorList>
    </citation>
    <scope>NUCLEOTIDE SEQUENCE [LARGE SCALE GENOMIC DNA]</scope>
    <source>
        <strain evidence="3">CCM 8604</strain>
    </source>
</reference>
<dbReference type="Proteomes" id="UP001597036">
    <property type="component" value="Unassembled WGS sequence"/>
</dbReference>
<organism evidence="2 3">
    <name type="scientific">Alloscardovia venturai</name>
    <dbReference type="NCBI Taxonomy" id="1769421"/>
    <lineage>
        <taxon>Bacteria</taxon>
        <taxon>Bacillati</taxon>
        <taxon>Actinomycetota</taxon>
        <taxon>Actinomycetes</taxon>
        <taxon>Bifidobacteriales</taxon>
        <taxon>Bifidobacteriaceae</taxon>
        <taxon>Alloscardovia</taxon>
    </lineage>
</organism>
<dbReference type="InterPro" id="IPR015947">
    <property type="entry name" value="PUA-like_sf"/>
</dbReference>
<dbReference type="Gene3D" id="2.30.130.30">
    <property type="entry name" value="Hypothetical protein"/>
    <property type="match status" value="1"/>
</dbReference>
<evidence type="ECO:0000259" key="1">
    <source>
        <dbReference type="SMART" id="SM01022"/>
    </source>
</evidence>
<evidence type="ECO:0000313" key="3">
    <source>
        <dbReference type="Proteomes" id="UP001597036"/>
    </source>
</evidence>
<dbReference type="EMBL" id="JBHTHQ010000025">
    <property type="protein sequence ID" value="MFD0705613.1"/>
    <property type="molecule type" value="Genomic_DNA"/>
</dbReference>
<feature type="domain" description="ASCH" evidence="1">
    <location>
        <begin position="5"/>
        <end position="99"/>
    </location>
</feature>
<protein>
    <submittedName>
        <fullName evidence="2">ASCH domain-containing protein</fullName>
    </submittedName>
</protein>
<dbReference type="SMART" id="SM01022">
    <property type="entry name" value="ASCH"/>
    <property type="match status" value="1"/>
</dbReference>
<dbReference type="Pfam" id="PF04266">
    <property type="entry name" value="ASCH"/>
    <property type="match status" value="1"/>
</dbReference>
<name>A0ABW2Y9W0_9BIFI</name>